<keyword evidence="2" id="KW-1185">Reference proteome</keyword>
<name>A0AAW1X8V6_RUBAR</name>
<proteinExistence type="predicted"/>
<evidence type="ECO:0000313" key="1">
    <source>
        <dbReference type="EMBL" id="KAK9932676.1"/>
    </source>
</evidence>
<protein>
    <submittedName>
        <fullName evidence="1">Uncharacterized protein</fullName>
    </submittedName>
</protein>
<accession>A0AAW1X8V6</accession>
<comment type="caution">
    <text evidence="1">The sequence shown here is derived from an EMBL/GenBank/DDBJ whole genome shotgun (WGS) entry which is preliminary data.</text>
</comment>
<gene>
    <name evidence="1" type="ORF">M0R45_019901</name>
</gene>
<reference evidence="1 2" key="1">
    <citation type="journal article" date="2023" name="G3 (Bethesda)">
        <title>A chromosome-length genome assembly and annotation of blackberry (Rubus argutus, cv. 'Hillquist').</title>
        <authorList>
            <person name="Bruna T."/>
            <person name="Aryal R."/>
            <person name="Dudchenko O."/>
            <person name="Sargent D.J."/>
            <person name="Mead D."/>
            <person name="Buti M."/>
            <person name="Cavallini A."/>
            <person name="Hytonen T."/>
            <person name="Andres J."/>
            <person name="Pham M."/>
            <person name="Weisz D."/>
            <person name="Mascagni F."/>
            <person name="Usai G."/>
            <person name="Natali L."/>
            <person name="Bassil N."/>
            <person name="Fernandez G.E."/>
            <person name="Lomsadze A."/>
            <person name="Armour M."/>
            <person name="Olukolu B."/>
            <person name="Poorten T."/>
            <person name="Britton C."/>
            <person name="Davik J."/>
            <person name="Ashrafi H."/>
            <person name="Aiden E.L."/>
            <person name="Borodovsky M."/>
            <person name="Worthington M."/>
        </authorList>
    </citation>
    <scope>NUCLEOTIDE SEQUENCE [LARGE SCALE GENOMIC DNA]</scope>
    <source>
        <strain evidence="1">PI 553951</strain>
    </source>
</reference>
<dbReference type="Proteomes" id="UP001457282">
    <property type="component" value="Unassembled WGS sequence"/>
</dbReference>
<sequence>MALIKGCTSFALLLELHDVDLLKQSCRPKSDIPVEELYMMILSMVAFHLHVFYFLESMSKSSPIVLPPTNISRLFMNWCTILLRSSFLIGSTTMGSSTFGLLGVLRNTFNPPGASDWCELRTRSTADFVQHGAQILSLDYNDPLKHFCLVLLGTSIKG</sequence>
<dbReference type="EMBL" id="JBEDUW010000004">
    <property type="protein sequence ID" value="KAK9932676.1"/>
    <property type="molecule type" value="Genomic_DNA"/>
</dbReference>
<organism evidence="1 2">
    <name type="scientific">Rubus argutus</name>
    <name type="common">Southern blackberry</name>
    <dbReference type="NCBI Taxonomy" id="59490"/>
    <lineage>
        <taxon>Eukaryota</taxon>
        <taxon>Viridiplantae</taxon>
        <taxon>Streptophyta</taxon>
        <taxon>Embryophyta</taxon>
        <taxon>Tracheophyta</taxon>
        <taxon>Spermatophyta</taxon>
        <taxon>Magnoliopsida</taxon>
        <taxon>eudicotyledons</taxon>
        <taxon>Gunneridae</taxon>
        <taxon>Pentapetalae</taxon>
        <taxon>rosids</taxon>
        <taxon>fabids</taxon>
        <taxon>Rosales</taxon>
        <taxon>Rosaceae</taxon>
        <taxon>Rosoideae</taxon>
        <taxon>Rosoideae incertae sedis</taxon>
        <taxon>Rubus</taxon>
    </lineage>
</organism>
<evidence type="ECO:0000313" key="2">
    <source>
        <dbReference type="Proteomes" id="UP001457282"/>
    </source>
</evidence>
<dbReference type="AlphaFoldDB" id="A0AAW1X8V6"/>